<dbReference type="AlphaFoldDB" id="A0A131Y952"/>
<reference evidence="1" key="1">
    <citation type="journal article" date="2016" name="Ticks Tick Borne Dis.">
        <title>De novo assembly and annotation of the salivary gland transcriptome of Rhipicephalus appendiculatus male and female ticks during blood feeding.</title>
        <authorList>
            <person name="de Castro M.H."/>
            <person name="de Klerk D."/>
            <person name="Pienaar R."/>
            <person name="Latif A.A."/>
            <person name="Rees D.J."/>
            <person name="Mans B.J."/>
        </authorList>
    </citation>
    <scope>NUCLEOTIDE SEQUENCE</scope>
    <source>
        <tissue evidence="1">Salivary glands</tissue>
    </source>
</reference>
<accession>A0A131Y952</accession>
<proteinExistence type="predicted"/>
<dbReference type="EMBL" id="GEDV01012713">
    <property type="protein sequence ID" value="JAP75844.1"/>
    <property type="molecule type" value="Transcribed_RNA"/>
</dbReference>
<sequence length="126" mass="14414">MRACRFANHDMAAGDASALLIVVLLSFFKQSFEARGWTEDRNPNRFVNRVLARYAYENQRHSAGPEFTFLVTQARRKIVGGNLINLGFIVYRGLMMVEKCITTIFTPPPRTPGRAVVTRFWCRKSV</sequence>
<organism evidence="1">
    <name type="scientific">Rhipicephalus appendiculatus</name>
    <name type="common">Brown ear tick</name>
    <dbReference type="NCBI Taxonomy" id="34631"/>
    <lineage>
        <taxon>Eukaryota</taxon>
        <taxon>Metazoa</taxon>
        <taxon>Ecdysozoa</taxon>
        <taxon>Arthropoda</taxon>
        <taxon>Chelicerata</taxon>
        <taxon>Arachnida</taxon>
        <taxon>Acari</taxon>
        <taxon>Parasitiformes</taxon>
        <taxon>Ixodida</taxon>
        <taxon>Ixodoidea</taxon>
        <taxon>Ixodidae</taxon>
        <taxon>Rhipicephalinae</taxon>
        <taxon>Rhipicephalus</taxon>
        <taxon>Rhipicephalus</taxon>
    </lineage>
</organism>
<protein>
    <submittedName>
        <fullName evidence="1">Cystatin</fullName>
    </submittedName>
</protein>
<evidence type="ECO:0000313" key="1">
    <source>
        <dbReference type="EMBL" id="JAP75844.1"/>
    </source>
</evidence>
<name>A0A131Y952_RHIAP</name>